<dbReference type="Proteomes" id="UP001166093">
    <property type="component" value="Unassembled WGS sequence"/>
</dbReference>
<keyword evidence="2" id="KW-0328">Glycosyltransferase</keyword>
<comment type="similarity">
    <text evidence="6">Belongs to the ARTD/PARP family.</text>
</comment>
<evidence type="ECO:0000256" key="2">
    <source>
        <dbReference type="ARBA" id="ARBA00022676"/>
    </source>
</evidence>
<proteinExistence type="inferred from homology"/>
<evidence type="ECO:0000256" key="6">
    <source>
        <dbReference type="ARBA" id="ARBA00024347"/>
    </source>
</evidence>
<comment type="caution">
    <text evidence="8">The sequence shown here is derived from an EMBL/GenBank/DDBJ whole genome shotgun (WGS) entry which is preliminary data.</text>
</comment>
<evidence type="ECO:0000259" key="7">
    <source>
        <dbReference type="PROSITE" id="PS51059"/>
    </source>
</evidence>
<organism evidence="8 9">
    <name type="scientific">Polyodon spathula</name>
    <name type="common">North American paddlefish</name>
    <name type="synonym">Squalus spathula</name>
    <dbReference type="NCBI Taxonomy" id="7913"/>
    <lineage>
        <taxon>Eukaryota</taxon>
        <taxon>Metazoa</taxon>
        <taxon>Chordata</taxon>
        <taxon>Craniata</taxon>
        <taxon>Vertebrata</taxon>
        <taxon>Euteleostomi</taxon>
        <taxon>Actinopterygii</taxon>
        <taxon>Chondrostei</taxon>
        <taxon>Acipenseriformes</taxon>
        <taxon>Polyodontidae</taxon>
        <taxon>Polyodon</taxon>
    </lineage>
</organism>
<evidence type="ECO:0000313" key="9">
    <source>
        <dbReference type="Proteomes" id="UP001166093"/>
    </source>
</evidence>
<keyword evidence="5" id="KW-0539">Nucleus</keyword>
<evidence type="ECO:0000313" key="8">
    <source>
        <dbReference type="EMBL" id="MBN3270923.1"/>
    </source>
</evidence>
<keyword evidence="9" id="KW-1185">Reference proteome</keyword>
<evidence type="ECO:0000256" key="1">
    <source>
        <dbReference type="ARBA" id="ARBA00004123"/>
    </source>
</evidence>
<dbReference type="InterPro" id="IPR052056">
    <property type="entry name" value="Mono-ARTD/PARP"/>
</dbReference>
<comment type="subcellular location">
    <subcellularLocation>
        <location evidence="1">Nucleus</location>
    </subcellularLocation>
</comment>
<evidence type="ECO:0000256" key="4">
    <source>
        <dbReference type="ARBA" id="ARBA00023027"/>
    </source>
</evidence>
<dbReference type="SUPFAM" id="SSF56399">
    <property type="entry name" value="ADP-ribosylation"/>
    <property type="match status" value="1"/>
</dbReference>
<protein>
    <submittedName>
        <fullName evidence="8">PARP9 polymerase</fullName>
    </submittedName>
</protein>
<evidence type="ECO:0000256" key="3">
    <source>
        <dbReference type="ARBA" id="ARBA00022679"/>
    </source>
</evidence>
<keyword evidence="4" id="KW-0520">NAD</keyword>
<dbReference type="Gene3D" id="3.90.228.10">
    <property type="match status" value="1"/>
</dbReference>
<accession>A0ABS2X9P4</accession>
<feature type="non-terminal residue" evidence="8">
    <location>
        <position position="1"/>
    </location>
</feature>
<name>A0ABS2X9P4_POLSP</name>
<dbReference type="EMBL" id="JAAWVQ010006358">
    <property type="protein sequence ID" value="MBN3270923.1"/>
    <property type="molecule type" value="Genomic_DNA"/>
</dbReference>
<dbReference type="PANTHER" id="PTHR14453">
    <property type="entry name" value="PARP/ZINC FINGER CCCH TYPE DOMAIN CONTAINING PROTEIN"/>
    <property type="match status" value="1"/>
</dbReference>
<evidence type="ECO:0000256" key="5">
    <source>
        <dbReference type="ARBA" id="ARBA00023242"/>
    </source>
</evidence>
<reference evidence="8" key="1">
    <citation type="journal article" date="2021" name="Cell">
        <title>Tracing the genetic footprints of vertebrate landing in non-teleost ray-finned fishes.</title>
        <authorList>
            <person name="Bi X."/>
            <person name="Wang K."/>
            <person name="Yang L."/>
            <person name="Pan H."/>
            <person name="Jiang H."/>
            <person name="Wei Q."/>
            <person name="Fang M."/>
            <person name="Yu H."/>
            <person name="Zhu C."/>
            <person name="Cai Y."/>
            <person name="He Y."/>
            <person name="Gan X."/>
            <person name="Zeng H."/>
            <person name="Yu D."/>
            <person name="Zhu Y."/>
            <person name="Jiang H."/>
            <person name="Qiu Q."/>
            <person name="Yang H."/>
            <person name="Zhang Y.E."/>
            <person name="Wang W."/>
            <person name="Zhu M."/>
            <person name="He S."/>
            <person name="Zhang G."/>
        </authorList>
    </citation>
    <scope>NUCLEOTIDE SEQUENCE</scope>
    <source>
        <strain evidence="8">Pddl_001</strain>
    </source>
</reference>
<dbReference type="InterPro" id="IPR012317">
    <property type="entry name" value="Poly(ADP-ribose)pol_cat_dom"/>
</dbReference>
<feature type="domain" description="PARP catalytic" evidence="7">
    <location>
        <begin position="1"/>
        <end position="85"/>
    </location>
</feature>
<sequence>MRDQSNDFESDALIYIFEAQVVTGKTTIGSAELIVPPGQSEDRLTRYDNVSGGTSTRVIFNSRQAYPEYLITCRQSPASPRGRNV</sequence>
<feature type="non-terminal residue" evidence="8">
    <location>
        <position position="85"/>
    </location>
</feature>
<gene>
    <name evidence="8" type="primary">Parp9_0</name>
    <name evidence="8" type="ORF">GTO93_0011344</name>
</gene>
<keyword evidence="3" id="KW-0808">Transferase</keyword>
<dbReference type="PROSITE" id="PS51059">
    <property type="entry name" value="PARP_CATALYTIC"/>
    <property type="match status" value="1"/>
</dbReference>
<dbReference type="PANTHER" id="PTHR14453:SF70">
    <property type="entry name" value="PROTEIN MONO-ADP-RIBOSYLTRANSFERASE PARP9"/>
    <property type="match status" value="1"/>
</dbReference>